<dbReference type="PANTHER" id="PTHR33841">
    <property type="entry name" value="DNA METHYLTRANSFERASE YEEA-RELATED"/>
    <property type="match status" value="1"/>
</dbReference>
<dbReference type="OrthoDB" id="9806213at2"/>
<evidence type="ECO:0000313" key="7">
    <source>
        <dbReference type="EMBL" id="KAA0677175.1"/>
    </source>
</evidence>
<evidence type="ECO:0000256" key="4">
    <source>
        <dbReference type="ARBA" id="ARBA00022691"/>
    </source>
</evidence>
<evidence type="ECO:0000256" key="5">
    <source>
        <dbReference type="ARBA" id="ARBA00047942"/>
    </source>
</evidence>
<dbReference type="GO" id="GO:0006304">
    <property type="term" value="P:DNA modification"/>
    <property type="evidence" value="ECO:0007669"/>
    <property type="project" value="InterPro"/>
</dbReference>
<evidence type="ECO:0000256" key="2">
    <source>
        <dbReference type="ARBA" id="ARBA00022603"/>
    </source>
</evidence>
<dbReference type="EC" id="2.1.1.72" evidence="1"/>
<evidence type="ECO:0000256" key="1">
    <source>
        <dbReference type="ARBA" id="ARBA00011900"/>
    </source>
</evidence>
<proteinExistence type="predicted"/>
<sequence length="994" mass="111466">MSFVAITIEGGLLAADLLERLGAAPDGVEGQRGHDFGYFGPRLTEEIQAAFADLKSYWTTFQARRQRGSENLTALTRQVWVSQLLGRLRYELDFQRSAAEIGGVRYPISHRAAADMAILPVHVVSWQQDLGKTEGGKISPHALVQEYLNRSDALWGIVTNGRRLRLLRDSALITRPSYVEFDLEAMLDGNLYNEFVLFYRLIHRTRLPERMGEQHRCQIERYYQQGIEEGGRVRERLREGVEKALRILGTGFLDNPASEGLRDAMREGRLDPLSFYRELLRLIYRILFLMVAEERRLLFPGGADAATRRSVYDRWYSVTALRERADRRVPRDPHGDLWVGLTQTFRLFREPEAAGAFGLGVLNGELFGERSCKHLETQAGIANDVLLKAIHALSTFEEDAGRGRRGVRRRVHYGGLDVEELGSIYESLLDFHPQVSLDPAEFDLIPGSERKSTGSYYTPPALVRELIDSALVPAIGRRLDAAGPGRGAREAALLSMTVCDPAAGSGHFVLAAARRIGRALAQVRGEDREPSPEDYRLAVRDVIRNCIYAVDRNQLAVDLCKVALWIEGHCAGLPLSFLDHRVRWGDSLVGVFDLAVLGGGVPDGAYKTLGGDDPEVARRVKRLNRVERDEQDLFVFDAEQVQNSLSARFGAVAAVRDDTADAVHDKQRRYNEIRGGDPDWLRLRTACDLWSAAFFAPLTGETERRVPTTRHVREALMGQGGAPEAVARTAKALARDLRFFHWPLEFPEVFKAGGFDVVLGNPPWERIKLQEQEFFAVRDLEIARARNKAERALLIARLYEPDAPEAKRKLGREFDAAKRGADGAALFIRESSRFPLTATGDMNTYALFAEMFSKLVHAFGHAGLIVPTGIATDDTTKIFFGSIVSSRRLESLISFENEEFIFPAVHHAYKFSLLTLSGTASPAEEMRFAFYLRSPEALSDPRRRFTMTAEDIARINPNTRNAPVFRTRADADLVRGIYERVPVLIAELEDSDVE</sequence>
<keyword evidence="8" id="KW-1185">Reference proteome</keyword>
<dbReference type="Pfam" id="PF07669">
    <property type="entry name" value="Eco57I"/>
    <property type="match status" value="1"/>
</dbReference>
<dbReference type="GO" id="GO:0003676">
    <property type="term" value="F:nucleic acid binding"/>
    <property type="evidence" value="ECO:0007669"/>
    <property type="project" value="InterPro"/>
</dbReference>
<dbReference type="RefSeq" id="WP_149471482.1">
    <property type="nucleotide sequence ID" value="NZ_QOKW01000026.1"/>
</dbReference>
<gene>
    <name evidence="7" type="ORF">DS843_24620</name>
</gene>
<protein>
    <recommendedName>
        <fullName evidence="1">site-specific DNA-methyltransferase (adenine-specific)</fullName>
        <ecNumber evidence="1">2.1.1.72</ecNumber>
    </recommendedName>
</protein>
<accession>A0A9W7NFH0</accession>
<keyword evidence="7" id="KW-0540">Nuclease</keyword>
<comment type="caution">
    <text evidence="7">The sequence shown here is derived from an EMBL/GenBank/DDBJ whole genome shotgun (WGS) entry which is preliminary data.</text>
</comment>
<comment type="catalytic activity">
    <reaction evidence="5">
        <text>a 2'-deoxyadenosine in DNA + S-adenosyl-L-methionine = an N(6)-methyl-2'-deoxyadenosine in DNA + S-adenosyl-L-homocysteine + H(+)</text>
        <dbReference type="Rhea" id="RHEA:15197"/>
        <dbReference type="Rhea" id="RHEA-COMP:12418"/>
        <dbReference type="Rhea" id="RHEA-COMP:12419"/>
        <dbReference type="ChEBI" id="CHEBI:15378"/>
        <dbReference type="ChEBI" id="CHEBI:57856"/>
        <dbReference type="ChEBI" id="CHEBI:59789"/>
        <dbReference type="ChEBI" id="CHEBI:90615"/>
        <dbReference type="ChEBI" id="CHEBI:90616"/>
        <dbReference type="EC" id="2.1.1.72"/>
    </reaction>
</comment>
<dbReference type="GO" id="GO:0009007">
    <property type="term" value="F:site-specific DNA-methyltransferase (adenine-specific) activity"/>
    <property type="evidence" value="ECO:0007669"/>
    <property type="project" value="UniProtKB-EC"/>
</dbReference>
<evidence type="ECO:0000313" key="8">
    <source>
        <dbReference type="Proteomes" id="UP000480854"/>
    </source>
</evidence>
<dbReference type="GO" id="GO:0004519">
    <property type="term" value="F:endonuclease activity"/>
    <property type="evidence" value="ECO:0007669"/>
    <property type="project" value="UniProtKB-KW"/>
</dbReference>
<organism evidence="7 8">
    <name type="scientific">Roseomonas genomospecies 6</name>
    <dbReference type="NCBI Taxonomy" id="214106"/>
    <lineage>
        <taxon>Bacteria</taxon>
        <taxon>Pseudomonadati</taxon>
        <taxon>Pseudomonadota</taxon>
        <taxon>Alphaproteobacteria</taxon>
        <taxon>Acetobacterales</taxon>
        <taxon>Roseomonadaceae</taxon>
        <taxon>Roseomonas</taxon>
    </lineage>
</organism>
<dbReference type="AlphaFoldDB" id="A0A9W7NFH0"/>
<dbReference type="InterPro" id="IPR050953">
    <property type="entry name" value="N4_N6_ade-DNA_methylase"/>
</dbReference>
<keyword evidence="4" id="KW-0949">S-adenosyl-L-methionine</keyword>
<dbReference type="PROSITE" id="PS00092">
    <property type="entry name" value="N6_MTASE"/>
    <property type="match status" value="1"/>
</dbReference>
<evidence type="ECO:0000256" key="3">
    <source>
        <dbReference type="ARBA" id="ARBA00022679"/>
    </source>
</evidence>
<dbReference type="EMBL" id="QOKW01000026">
    <property type="protein sequence ID" value="KAA0677175.1"/>
    <property type="molecule type" value="Genomic_DNA"/>
</dbReference>
<keyword evidence="7" id="KW-0378">Hydrolase</keyword>
<name>A0A9W7NFH0_9PROT</name>
<dbReference type="SUPFAM" id="SSF53335">
    <property type="entry name" value="S-adenosyl-L-methionine-dependent methyltransferases"/>
    <property type="match status" value="1"/>
</dbReference>
<keyword evidence="3" id="KW-0808">Transferase</keyword>
<reference evidence="7 8" key="1">
    <citation type="submission" date="2018-07" db="EMBL/GenBank/DDBJ databases">
        <title>Genome sequence of Azospirillum sp. ATCC 49961.</title>
        <authorList>
            <person name="Sant'Anna F.H."/>
            <person name="Baldani J.I."/>
            <person name="Zilli J.E."/>
            <person name="Reis V.M."/>
            <person name="Hartmann A."/>
            <person name="Cruz L."/>
            <person name="de Souza E.M."/>
            <person name="de Oliveira Pedrosa F."/>
            <person name="Passaglia L.M.P."/>
        </authorList>
    </citation>
    <scope>NUCLEOTIDE SEQUENCE [LARGE SCALE GENOMIC DNA]</scope>
    <source>
        <strain evidence="7 8">ATCC 49961</strain>
    </source>
</reference>
<feature type="domain" description="Type II methyltransferase M.TaqI-like" evidence="6">
    <location>
        <begin position="545"/>
        <end position="773"/>
    </location>
</feature>
<dbReference type="PANTHER" id="PTHR33841:SF1">
    <property type="entry name" value="DNA METHYLTRANSFERASE A"/>
    <property type="match status" value="1"/>
</dbReference>
<dbReference type="Gene3D" id="3.40.50.150">
    <property type="entry name" value="Vaccinia Virus protein VP39"/>
    <property type="match status" value="2"/>
</dbReference>
<keyword evidence="2" id="KW-0489">Methyltransferase</keyword>
<dbReference type="PRINTS" id="PR00507">
    <property type="entry name" value="N12N6MTFRASE"/>
</dbReference>
<dbReference type="Proteomes" id="UP000480854">
    <property type="component" value="Unassembled WGS sequence"/>
</dbReference>
<keyword evidence="7" id="KW-0255">Endonuclease</keyword>
<dbReference type="InterPro" id="IPR011639">
    <property type="entry name" value="MethylTrfase_TaqI-like_dom"/>
</dbReference>
<dbReference type="InterPro" id="IPR002052">
    <property type="entry name" value="DNA_methylase_N6_adenine_CS"/>
</dbReference>
<dbReference type="GO" id="GO:0032259">
    <property type="term" value="P:methylation"/>
    <property type="evidence" value="ECO:0007669"/>
    <property type="project" value="UniProtKB-KW"/>
</dbReference>
<dbReference type="InterPro" id="IPR029063">
    <property type="entry name" value="SAM-dependent_MTases_sf"/>
</dbReference>
<evidence type="ECO:0000259" key="6">
    <source>
        <dbReference type="Pfam" id="PF07669"/>
    </source>
</evidence>